<reference evidence="2" key="1">
    <citation type="submission" date="2013-04" db="EMBL/GenBank/DDBJ databases">
        <title>Thioclava sp. 13D2W-2 Genome Sequencing.</title>
        <authorList>
            <person name="Lai Q."/>
            <person name="Li G."/>
            <person name="Shao Z."/>
        </authorList>
    </citation>
    <scope>NUCLEOTIDE SEQUENCE [LARGE SCALE GENOMIC DNA]</scope>
    <source>
        <strain evidence="2">13D2W-2</strain>
    </source>
</reference>
<accession>A0A085TYE0</accession>
<proteinExistence type="predicted"/>
<name>A0A085TYE0_9RHOB</name>
<reference evidence="1 2" key="2">
    <citation type="journal article" date="2015" name="Antonie Van Leeuwenhoek">
        <title>Thioclava indica sp. nov., isolated from surface seawater of the Indian Ocean.</title>
        <authorList>
            <person name="Liu Y."/>
            <person name="Lai Q."/>
            <person name="Du J."/>
            <person name="Xu H."/>
            <person name="Jiang L."/>
            <person name="Shao Z."/>
        </authorList>
    </citation>
    <scope>NUCLEOTIDE SEQUENCE [LARGE SCALE GENOMIC DNA]</scope>
    <source>
        <strain evidence="1 2">13D2W-2</strain>
    </source>
</reference>
<keyword evidence="2" id="KW-1185">Reference proteome</keyword>
<gene>
    <name evidence="1" type="ORF">DW2_07233</name>
</gene>
<dbReference type="Proteomes" id="UP000028607">
    <property type="component" value="Unassembled WGS sequence"/>
</dbReference>
<dbReference type="PATRIC" id="fig|1317124.6.peg.1466"/>
<dbReference type="STRING" id="1317124.DW2_07233"/>
<evidence type="ECO:0000313" key="2">
    <source>
        <dbReference type="Proteomes" id="UP000028607"/>
    </source>
</evidence>
<dbReference type="SUPFAM" id="SSF52540">
    <property type="entry name" value="P-loop containing nucleoside triphosphate hydrolases"/>
    <property type="match status" value="1"/>
</dbReference>
<comment type="caution">
    <text evidence="1">The sequence shown here is derived from an EMBL/GenBank/DDBJ whole genome shotgun (WGS) entry which is preliminary data.</text>
</comment>
<dbReference type="InterPro" id="IPR027417">
    <property type="entry name" value="P-loop_NTPase"/>
</dbReference>
<dbReference type="AlphaFoldDB" id="A0A085TYE0"/>
<dbReference type="EMBL" id="AQRC01000004">
    <property type="protein sequence ID" value="KFE35737.1"/>
    <property type="molecule type" value="Genomic_DNA"/>
</dbReference>
<protein>
    <recommendedName>
        <fullName evidence="3">Sulfotransferase family protein</fullName>
    </recommendedName>
</protein>
<evidence type="ECO:0000313" key="1">
    <source>
        <dbReference type="EMBL" id="KFE35737.1"/>
    </source>
</evidence>
<dbReference type="OrthoDB" id="7705857at2"/>
<organism evidence="1 2">
    <name type="scientific">Thioclava atlantica</name>
    <dbReference type="NCBI Taxonomy" id="1317124"/>
    <lineage>
        <taxon>Bacteria</taxon>
        <taxon>Pseudomonadati</taxon>
        <taxon>Pseudomonadota</taxon>
        <taxon>Alphaproteobacteria</taxon>
        <taxon>Rhodobacterales</taxon>
        <taxon>Paracoccaceae</taxon>
        <taxon>Thioclava</taxon>
    </lineage>
</organism>
<evidence type="ECO:0008006" key="3">
    <source>
        <dbReference type="Google" id="ProtNLM"/>
    </source>
</evidence>
<dbReference type="RefSeq" id="WP_038144962.1">
    <property type="nucleotide sequence ID" value="NZ_AQRC01000004.1"/>
</dbReference>
<sequence length="278" mass="31208">MTRILLHLGFHKCATSSAQAFLHENRERIWPTCALALPYRLRPIANKVFWYRFERDEAALSDLHASMRAFIRDLNLTPNRNLILSSENLLGQMPLGTLDEPYPIAVPVVRALTSAFEAIAWPCDLTVYFSTRAHDDWVRSVWGHQARKRRNVRITDDLETFRARLSKVSLHDQLARIRAALPDLHIVSEDIDALAGAPFGVAQPFVDFLRLPPAKLAEFTPPPRANQGPGLALAEQLIELNRSDLDPDALHAAKDALIAAHFGSAQGLDDDEEEQVSR</sequence>
<dbReference type="eggNOG" id="ENOG5032H5Z">
    <property type="taxonomic scope" value="Bacteria"/>
</dbReference>